<dbReference type="InterPro" id="IPR057666">
    <property type="entry name" value="DrpA_SLOG"/>
</dbReference>
<protein>
    <submittedName>
        <fullName evidence="3">DNA protecting protein DprA</fullName>
    </submittedName>
</protein>
<dbReference type="InterPro" id="IPR003488">
    <property type="entry name" value="DprA"/>
</dbReference>
<dbReference type="EMBL" id="LT629770">
    <property type="protein sequence ID" value="SDR76281.1"/>
    <property type="molecule type" value="Genomic_DNA"/>
</dbReference>
<dbReference type="NCBIfam" id="TIGR00732">
    <property type="entry name" value="dprA"/>
    <property type="match status" value="1"/>
</dbReference>
<dbReference type="RefSeq" id="WP_060923625.1">
    <property type="nucleotide sequence ID" value="NZ_LT629770.1"/>
</dbReference>
<dbReference type="GO" id="GO:0009294">
    <property type="term" value="P:DNA-mediated transformation"/>
    <property type="evidence" value="ECO:0007669"/>
    <property type="project" value="InterPro"/>
</dbReference>
<name>A0A1H1LP12_9MICO</name>
<dbReference type="Gene3D" id="3.40.50.450">
    <property type="match status" value="1"/>
</dbReference>
<dbReference type="Proteomes" id="UP000182126">
    <property type="component" value="Chromosome I"/>
</dbReference>
<comment type="similarity">
    <text evidence="1">Belongs to the DprA/Smf family.</text>
</comment>
<dbReference type="Pfam" id="PF02481">
    <property type="entry name" value="DNA_processg_A"/>
    <property type="match status" value="1"/>
</dbReference>
<dbReference type="GeneID" id="36301372"/>
<sequence length="396" mass="40725">MIDGLLSQQDALDAARGVRGTDEVTEALARVAWSVIADPGDAVAATLVREFGPADGLRFALDGAGRPWPVVRAVGARRALDDARARWRQRADPAAVIGAIRGAREAGAKLLLPGDPDWPLSVDDLDAEAPMVLWVRGRSDLLSSAARVAIVGARAATAYGERVAADIAGDLAVGETAVVSGGAYGIDGAAHRAALTVGGGTIAVLAGGVDRPYPAGHRNLLTRIAVDGAVVSEVPCGTAPTRWRFLARNRLIAALGQATVVVEAGWRSGSLNTAGHAATLGRPLGAVPGPVTSASSAGCHRLLREYDAVCVTSAAEVAELLPAGARSQRGLDATDDARVVLLRALSTRAARTEAELAQRADLTVDRTRAVLGLLDLDGLARRDGDGWRGVGAARTS</sequence>
<evidence type="ECO:0000313" key="4">
    <source>
        <dbReference type="Proteomes" id="UP000182126"/>
    </source>
</evidence>
<dbReference type="PANTHER" id="PTHR43022">
    <property type="entry name" value="PROTEIN SMF"/>
    <property type="match status" value="1"/>
</dbReference>
<evidence type="ECO:0000259" key="2">
    <source>
        <dbReference type="Pfam" id="PF02481"/>
    </source>
</evidence>
<gene>
    <name evidence="3" type="ORF">SAMN04489809_0226</name>
</gene>
<evidence type="ECO:0000256" key="1">
    <source>
        <dbReference type="ARBA" id="ARBA00006525"/>
    </source>
</evidence>
<evidence type="ECO:0000313" key="3">
    <source>
        <dbReference type="EMBL" id="SDR76281.1"/>
    </source>
</evidence>
<proteinExistence type="inferred from homology"/>
<reference evidence="3 4" key="1">
    <citation type="submission" date="2016-10" db="EMBL/GenBank/DDBJ databases">
        <authorList>
            <person name="de Groot N.N."/>
        </authorList>
    </citation>
    <scope>NUCLEOTIDE SEQUENCE [LARGE SCALE GENOMIC DNA]</scope>
    <source>
        <strain evidence="3 4">DSM 15019</strain>
    </source>
</reference>
<dbReference type="PANTHER" id="PTHR43022:SF1">
    <property type="entry name" value="PROTEIN SMF"/>
    <property type="match status" value="1"/>
</dbReference>
<feature type="domain" description="Smf/DprA SLOG" evidence="2">
    <location>
        <begin position="110"/>
        <end position="320"/>
    </location>
</feature>
<dbReference type="eggNOG" id="COG0758">
    <property type="taxonomic scope" value="Bacteria"/>
</dbReference>
<dbReference type="AlphaFoldDB" id="A0A1H1LP12"/>
<organism evidence="3 4">
    <name type="scientific">Microbacterium paraoxydans</name>
    <dbReference type="NCBI Taxonomy" id="199592"/>
    <lineage>
        <taxon>Bacteria</taxon>
        <taxon>Bacillati</taxon>
        <taxon>Actinomycetota</taxon>
        <taxon>Actinomycetes</taxon>
        <taxon>Micrococcales</taxon>
        <taxon>Microbacteriaceae</taxon>
        <taxon>Microbacterium</taxon>
    </lineage>
</organism>
<accession>A0A1H1LP12</accession>
<dbReference type="SUPFAM" id="SSF102405">
    <property type="entry name" value="MCP/YpsA-like"/>
    <property type="match status" value="1"/>
</dbReference>